<gene>
    <name evidence="1" type="ORF">OV287_15770</name>
</gene>
<dbReference type="RefSeq" id="WP_267534844.1">
    <property type="nucleotide sequence ID" value="NZ_JAPNKA010000001.1"/>
</dbReference>
<dbReference type="Proteomes" id="UP001207654">
    <property type="component" value="Unassembled WGS sequence"/>
</dbReference>
<organism evidence="1 2">
    <name type="scientific">Archangium lansingense</name>
    <dbReference type="NCBI Taxonomy" id="2995310"/>
    <lineage>
        <taxon>Bacteria</taxon>
        <taxon>Pseudomonadati</taxon>
        <taxon>Myxococcota</taxon>
        <taxon>Myxococcia</taxon>
        <taxon>Myxococcales</taxon>
        <taxon>Cystobacterineae</taxon>
        <taxon>Archangiaceae</taxon>
        <taxon>Archangium</taxon>
    </lineage>
</organism>
<protein>
    <submittedName>
        <fullName evidence="1">DUF2378 family protein</fullName>
    </submittedName>
</protein>
<accession>A0ABT4A2Q5</accession>
<dbReference type="Pfam" id="PF09536">
    <property type="entry name" value="DUF2378"/>
    <property type="match status" value="1"/>
</dbReference>
<keyword evidence="2" id="KW-1185">Reference proteome</keyword>
<name>A0ABT4A2Q5_9BACT</name>
<reference evidence="1 2" key="1">
    <citation type="submission" date="2022-11" db="EMBL/GenBank/DDBJ databases">
        <title>Minimal conservation of predation-associated metabolite biosynthetic gene clusters underscores biosynthetic potential of Myxococcota including descriptions for ten novel species: Archangium lansinium sp. nov., Myxococcus landrumus sp. nov., Nannocystis bai.</title>
        <authorList>
            <person name="Ahearne A."/>
            <person name="Stevens C."/>
            <person name="Phillips K."/>
        </authorList>
    </citation>
    <scope>NUCLEOTIDE SEQUENCE [LARGE SCALE GENOMIC DNA]</scope>
    <source>
        <strain evidence="1 2">MIWBW</strain>
    </source>
</reference>
<proteinExistence type="predicted"/>
<dbReference type="NCBIfam" id="TIGR02265">
    <property type="entry name" value="Mxa_TIGR02265"/>
    <property type="match status" value="1"/>
</dbReference>
<sequence>MRTSHGTWMQSDWERSLEQMMELATSLDTARGLFLSRTLEAVRSLGDEAAVARCQAVLGQQRLLDFVNYPVTLLIRLTLAAVRELGSRHGGAEQVLRMLGQKAAVGLMSSAVGSAMATQVGTGSNHIASSLQAIYKVTSNYGERSMEWLSPRHGRLIMRRSFLPIPYHEGAMVEVLERLGARGVRVQGGVLGPLDSEYDFSWE</sequence>
<evidence type="ECO:0000313" key="1">
    <source>
        <dbReference type="EMBL" id="MCY1075932.1"/>
    </source>
</evidence>
<dbReference type="EMBL" id="JAPNKA010000001">
    <property type="protein sequence ID" value="MCY1075932.1"/>
    <property type="molecule type" value="Genomic_DNA"/>
</dbReference>
<evidence type="ECO:0000313" key="2">
    <source>
        <dbReference type="Proteomes" id="UP001207654"/>
    </source>
</evidence>
<comment type="caution">
    <text evidence="1">The sequence shown here is derived from an EMBL/GenBank/DDBJ whole genome shotgun (WGS) entry which is preliminary data.</text>
</comment>
<dbReference type="InterPro" id="IPR011751">
    <property type="entry name" value="Mxa_paralog_2265"/>
</dbReference>